<keyword evidence="3" id="KW-1185">Reference proteome</keyword>
<dbReference type="EMBL" id="MU157831">
    <property type="protein sequence ID" value="KAF9532500.1"/>
    <property type="molecule type" value="Genomic_DNA"/>
</dbReference>
<dbReference type="PANTHER" id="PTHR33096:SF1">
    <property type="entry name" value="CXC1-LIKE CYSTEINE CLUSTER ASSOCIATED WITH KDZ TRANSPOSASES DOMAIN-CONTAINING PROTEIN"/>
    <property type="match status" value="1"/>
</dbReference>
<dbReference type="Pfam" id="PF18758">
    <property type="entry name" value="KDZ"/>
    <property type="match status" value="1"/>
</dbReference>
<reference evidence="2" key="1">
    <citation type="submission" date="2020-11" db="EMBL/GenBank/DDBJ databases">
        <authorList>
            <consortium name="DOE Joint Genome Institute"/>
            <person name="Ahrendt S."/>
            <person name="Riley R."/>
            <person name="Andreopoulos W."/>
            <person name="Labutti K."/>
            <person name="Pangilinan J."/>
            <person name="Ruiz-Duenas F.J."/>
            <person name="Barrasa J.M."/>
            <person name="Sanchez-Garcia M."/>
            <person name="Camarero S."/>
            <person name="Miyauchi S."/>
            <person name="Serrano A."/>
            <person name="Linde D."/>
            <person name="Babiker R."/>
            <person name="Drula E."/>
            <person name="Ayuso-Fernandez I."/>
            <person name="Pacheco R."/>
            <person name="Padilla G."/>
            <person name="Ferreira P."/>
            <person name="Barriuso J."/>
            <person name="Kellner H."/>
            <person name="Castanera R."/>
            <person name="Alfaro M."/>
            <person name="Ramirez L."/>
            <person name="Pisabarro A.G."/>
            <person name="Kuo A."/>
            <person name="Tritt A."/>
            <person name="Lipzen A."/>
            <person name="He G."/>
            <person name="Yan M."/>
            <person name="Ng V."/>
            <person name="Cullen D."/>
            <person name="Martin F."/>
            <person name="Rosso M.-N."/>
            <person name="Henrissat B."/>
            <person name="Hibbett D."/>
            <person name="Martinez A.T."/>
            <person name="Grigoriev I.V."/>
        </authorList>
    </citation>
    <scope>NUCLEOTIDE SEQUENCE</scope>
    <source>
        <strain evidence="2">CBS 506.95</strain>
    </source>
</reference>
<evidence type="ECO:0000313" key="3">
    <source>
        <dbReference type="Proteomes" id="UP000807306"/>
    </source>
</evidence>
<sequence length="941" mass="107433">MDEGRRCHHCDQKGTEWKCCDCEHGTLSCRACLQAQHMCSPLHPIQRWTGSFFEAAALWEVGVKLYLGHDGEICPMAQDQLQYESADGNNTNDEEEAVFHDDDEEAADIEDFIGRNISGAEQGFRRAPRNYEGAHKRVIVVHVNGIHDLPTVECCCTNGPSDFQYICSQLFPATQIDVRTVFSFALLKYTRLLNLEAKVTIYALYQFLQRLTSPAFPRTVPNRERELRRVLRQWRNLVIYQEGGCAHTGLDPVKGSLYLFCSTCPQIGINLPEDWEDMEFPSKPPLPMFVTDGNMKADHIKSRSKHPDAALTHGEGFMTEPTAYKCFLTDAVERAPKYKIPADCWEYNVTKHEGQQKANLDITGIALHACARHECFAPSSGVDFQKGKRQMNINYSFSETLKTTNIDGLPTVLHIYDIMCQYKVNMPERFRDSPYLSTPQSLQWVLKAIGQFHVHAHKEGCLYRFSTSYIPGFGLVDGEILETLWAILNEVSCSTRTATIQHRAEILDDHMGDSNYKKIIFMAATIARKYKRAIKEEPIADNNLAVILDACTPNDVATWTAEIEKAEDRRLWPELDDTIPEADMDIMKNKFDKGLSLRDIELQLTREEVVRREDGEAGWISTGLKLEETQFNIKMLSKGADGTIESQLKLERRRLQFQRSLQNFSDDAVTLFPVALTHIGVAEALPENEKILLPSVVPFLDRPADGQQQRLLRKELELRTAFTRDILLQIKELITHLLFQFIEKVRKSHGTLEITRAWDGMKHLQEHLLMSQDLYNHSRERLIALGYSTDGDAEFGELSARDIDISPAIYNPNARGITGKGLSWIWGCLSNDVHAGDDYLIEFYQLHFLCAHAHLHRCREEIKMTKLEMESNTRYMMFKARQWVLLRERVVDAGHQACAAAMVDTWNRLGSSSKKIATATFAHVELTLFYYWNNDVPSMDT</sequence>
<dbReference type="Proteomes" id="UP000807306">
    <property type="component" value="Unassembled WGS sequence"/>
</dbReference>
<evidence type="ECO:0000259" key="1">
    <source>
        <dbReference type="Pfam" id="PF18803"/>
    </source>
</evidence>
<evidence type="ECO:0000313" key="2">
    <source>
        <dbReference type="EMBL" id="KAF9532500.1"/>
    </source>
</evidence>
<name>A0A9P6ENM0_9AGAR</name>
<feature type="domain" description="CxC2-like cysteine cluster KDZ transposase-associated" evidence="1">
    <location>
        <begin position="132"/>
        <end position="213"/>
    </location>
</feature>
<dbReference type="Pfam" id="PF18803">
    <property type="entry name" value="CxC2"/>
    <property type="match status" value="1"/>
</dbReference>
<comment type="caution">
    <text evidence="2">The sequence shown here is derived from an EMBL/GenBank/DDBJ whole genome shotgun (WGS) entry which is preliminary data.</text>
</comment>
<dbReference type="InterPro" id="IPR041457">
    <property type="entry name" value="CxC2_KDZ-assoc"/>
</dbReference>
<protein>
    <recommendedName>
        <fullName evidence="1">CxC2-like cysteine cluster KDZ transposase-associated domain-containing protein</fullName>
    </recommendedName>
</protein>
<dbReference type="InterPro" id="IPR040521">
    <property type="entry name" value="KDZ"/>
</dbReference>
<organism evidence="2 3">
    <name type="scientific">Crepidotus variabilis</name>
    <dbReference type="NCBI Taxonomy" id="179855"/>
    <lineage>
        <taxon>Eukaryota</taxon>
        <taxon>Fungi</taxon>
        <taxon>Dikarya</taxon>
        <taxon>Basidiomycota</taxon>
        <taxon>Agaricomycotina</taxon>
        <taxon>Agaricomycetes</taxon>
        <taxon>Agaricomycetidae</taxon>
        <taxon>Agaricales</taxon>
        <taxon>Agaricineae</taxon>
        <taxon>Crepidotaceae</taxon>
        <taxon>Crepidotus</taxon>
    </lineage>
</organism>
<dbReference type="PANTHER" id="PTHR33096">
    <property type="entry name" value="CXC2 DOMAIN-CONTAINING PROTEIN"/>
    <property type="match status" value="1"/>
</dbReference>
<dbReference type="OrthoDB" id="3143151at2759"/>
<gene>
    <name evidence="2" type="ORF">CPB83DRAFT_759211</name>
</gene>
<dbReference type="AlphaFoldDB" id="A0A9P6ENM0"/>
<accession>A0A9P6ENM0</accession>
<proteinExistence type="predicted"/>